<reference evidence="1 2" key="1">
    <citation type="submission" date="2019-05" db="EMBL/GenBank/DDBJ databases">
        <authorList>
            <person name="Qu J.-H."/>
        </authorList>
    </citation>
    <scope>NUCLEOTIDE SEQUENCE [LARGE SCALE GENOMIC DNA]</scope>
    <source>
        <strain evidence="1 2">T17</strain>
    </source>
</reference>
<dbReference type="OrthoDB" id="943617at2"/>
<keyword evidence="2" id="KW-1185">Reference proteome</keyword>
<comment type="caution">
    <text evidence="1">The sequence shown here is derived from an EMBL/GenBank/DDBJ whole genome shotgun (WGS) entry which is preliminary data.</text>
</comment>
<dbReference type="AlphaFoldDB" id="A0A5R9KWM7"/>
<dbReference type="Proteomes" id="UP000306402">
    <property type="component" value="Unassembled WGS sequence"/>
</dbReference>
<protein>
    <recommendedName>
        <fullName evidence="3">Porin family protein</fullName>
    </recommendedName>
</protein>
<evidence type="ECO:0000313" key="1">
    <source>
        <dbReference type="EMBL" id="TLV00673.1"/>
    </source>
</evidence>
<proteinExistence type="predicted"/>
<organism evidence="1 2">
    <name type="scientific">Dyadobacter luticola</name>
    <dbReference type="NCBI Taxonomy" id="1979387"/>
    <lineage>
        <taxon>Bacteria</taxon>
        <taxon>Pseudomonadati</taxon>
        <taxon>Bacteroidota</taxon>
        <taxon>Cytophagia</taxon>
        <taxon>Cytophagales</taxon>
        <taxon>Spirosomataceae</taxon>
        <taxon>Dyadobacter</taxon>
    </lineage>
</organism>
<accession>A0A5R9KWM7</accession>
<evidence type="ECO:0000313" key="2">
    <source>
        <dbReference type="Proteomes" id="UP000306402"/>
    </source>
</evidence>
<dbReference type="RefSeq" id="WP_138366047.1">
    <property type="nucleotide sequence ID" value="NZ_VCEJ01000004.1"/>
</dbReference>
<dbReference type="EMBL" id="VCEJ01000004">
    <property type="protein sequence ID" value="TLV00673.1"/>
    <property type="molecule type" value="Genomic_DNA"/>
</dbReference>
<sequence length="221" mass="24707">MKALIILSAIATLNVSNIHAQKTARWEFGAQVDLGKDWYHRNYYGLESIPNGYIQNFPSYHSTGAGIFAERVLNQKFSLLGQLNYLQKKMPADMFGERSSTGSRWVTKEIHHRGAVDFGLRWYVNPKSQIRFFVDGKLGANMLVAAVQHVEGFGKVVTRDAFGYRRVNPVGSASAGVKWRRLAISAEYRRDLAAVKRERSATGIKSQTLVGKAALTLFKAP</sequence>
<gene>
    <name evidence="1" type="ORF">FEN17_14415</name>
</gene>
<evidence type="ECO:0008006" key="3">
    <source>
        <dbReference type="Google" id="ProtNLM"/>
    </source>
</evidence>
<name>A0A5R9KWM7_9BACT</name>